<comment type="similarity">
    <text evidence="1">Belongs to the leucine-binding protein family.</text>
</comment>
<dbReference type="InterPro" id="IPR006311">
    <property type="entry name" value="TAT_signal"/>
</dbReference>
<keyword evidence="7" id="KW-1185">Reference proteome</keyword>
<dbReference type="CDD" id="cd06347">
    <property type="entry name" value="PBP1_ABC_LivK_ligand_binding-like"/>
    <property type="match status" value="1"/>
</dbReference>
<protein>
    <submittedName>
        <fullName evidence="6">ABC transporter substrate-binding protein</fullName>
    </submittedName>
</protein>
<dbReference type="PROSITE" id="PS51257">
    <property type="entry name" value="PROKAR_LIPOPROTEIN"/>
    <property type="match status" value="1"/>
</dbReference>
<reference evidence="6 7" key="1">
    <citation type="submission" date="2024-01" db="EMBL/GenBank/DDBJ databases">
        <title>Description of Olsenella sp. nov., isolated from pig feces.</title>
        <authorList>
            <person name="Chang Y.-H."/>
        </authorList>
    </citation>
    <scope>NUCLEOTIDE SEQUENCE [LARGE SCALE GENOMIC DNA]</scope>
    <source>
        <strain evidence="6 7">YH-ols2223</strain>
    </source>
</reference>
<dbReference type="InterPro" id="IPR028081">
    <property type="entry name" value="Leu-bd"/>
</dbReference>
<evidence type="ECO:0000259" key="5">
    <source>
        <dbReference type="Pfam" id="PF13458"/>
    </source>
</evidence>
<keyword evidence="2" id="KW-0813">Transport</keyword>
<organism evidence="6 7">
    <name type="scientific">Olsenella absiana</name>
    <dbReference type="NCBI Taxonomy" id="3115222"/>
    <lineage>
        <taxon>Bacteria</taxon>
        <taxon>Bacillati</taxon>
        <taxon>Actinomycetota</taxon>
        <taxon>Coriobacteriia</taxon>
        <taxon>Coriobacteriales</taxon>
        <taxon>Atopobiaceae</taxon>
        <taxon>Olsenella</taxon>
    </lineage>
</organism>
<dbReference type="NCBIfam" id="TIGR01409">
    <property type="entry name" value="TAT_signal_seq"/>
    <property type="match status" value="1"/>
</dbReference>
<dbReference type="InterPro" id="IPR019546">
    <property type="entry name" value="TAT_signal_bac_arc"/>
</dbReference>
<evidence type="ECO:0000256" key="3">
    <source>
        <dbReference type="ARBA" id="ARBA00022729"/>
    </source>
</evidence>
<dbReference type="PANTHER" id="PTHR30483">
    <property type="entry name" value="LEUCINE-SPECIFIC-BINDING PROTEIN"/>
    <property type="match status" value="1"/>
</dbReference>
<dbReference type="InterPro" id="IPR000709">
    <property type="entry name" value="Leu_Ile_Val-bd"/>
</dbReference>
<dbReference type="Pfam" id="PF13458">
    <property type="entry name" value="Peripla_BP_6"/>
    <property type="match status" value="1"/>
</dbReference>
<dbReference type="RefSeq" id="WP_330957336.1">
    <property type="nucleotide sequence ID" value="NZ_JAZGJQ010000001.1"/>
</dbReference>
<accession>A0ABU7R7K7</accession>
<feature type="domain" description="Leucine-binding protein" evidence="5">
    <location>
        <begin position="41"/>
        <end position="369"/>
    </location>
</feature>
<dbReference type="Gene3D" id="3.40.50.2300">
    <property type="match status" value="2"/>
</dbReference>
<proteinExistence type="inferred from homology"/>
<evidence type="ECO:0000256" key="1">
    <source>
        <dbReference type="ARBA" id="ARBA00010062"/>
    </source>
</evidence>
<comment type="caution">
    <text evidence="6">The sequence shown here is derived from an EMBL/GenBank/DDBJ whole genome shotgun (WGS) entry which is preliminary data.</text>
</comment>
<keyword evidence="4" id="KW-0029">Amino-acid transport</keyword>
<keyword evidence="3" id="KW-0732">Signal</keyword>
<evidence type="ECO:0000256" key="2">
    <source>
        <dbReference type="ARBA" id="ARBA00022448"/>
    </source>
</evidence>
<evidence type="ECO:0000313" key="6">
    <source>
        <dbReference type="EMBL" id="MEE6146572.1"/>
    </source>
</evidence>
<dbReference type="PANTHER" id="PTHR30483:SF6">
    <property type="entry name" value="PERIPLASMIC BINDING PROTEIN OF ABC TRANSPORTER FOR NATURAL AMINO ACIDS"/>
    <property type="match status" value="1"/>
</dbReference>
<dbReference type="SUPFAM" id="SSF53822">
    <property type="entry name" value="Periplasmic binding protein-like I"/>
    <property type="match status" value="1"/>
</dbReference>
<dbReference type="Proteomes" id="UP001332931">
    <property type="component" value="Unassembled WGS sequence"/>
</dbReference>
<sequence length="396" mass="41200">MARNVSRRSFVKFSGLAAAGMGGASILAGCGGSSSSNGDKTIKIGVLGPYSGDVAQYGLACRYGADLYFEQNPKIGDYTVELNEQDEKGDATEAVNAYNKMSQEGVVGIVGDVTSTPTIAVAQASANDGIPCVTPSATAADVVTFGDNTFRACVTDPFQGKLIADFAAKQGWKTVGSIYNSGDDYSTGVQKAFVEECAAKGVSTPDNLQLGYSAGDVDFKTQLTTIISAGVDAIFSPNYYSDDGKIISQARQQGYTGPVFGVDGWSNIASGGYATASELQNCYYCCSFIANNDDEKVKKFVSDYEAKYNETPTNFCALGYDAAMVLAEGIKVALDGGAKPDDKDFVDKAVAGIAGNKVSGVTGDISFNGTGDPEKSSLIISFDADGNEVVFGSIEA</sequence>
<gene>
    <name evidence="6" type="ORF">VXJ25_00975</name>
</gene>
<dbReference type="InterPro" id="IPR028082">
    <property type="entry name" value="Peripla_BP_I"/>
</dbReference>
<evidence type="ECO:0000256" key="4">
    <source>
        <dbReference type="ARBA" id="ARBA00022970"/>
    </source>
</evidence>
<evidence type="ECO:0000313" key="7">
    <source>
        <dbReference type="Proteomes" id="UP001332931"/>
    </source>
</evidence>
<dbReference type="PROSITE" id="PS51318">
    <property type="entry name" value="TAT"/>
    <property type="match status" value="1"/>
</dbReference>
<name>A0ABU7R7K7_9ACTN</name>
<dbReference type="InterPro" id="IPR051010">
    <property type="entry name" value="BCAA_transport"/>
</dbReference>
<dbReference type="PRINTS" id="PR00337">
    <property type="entry name" value="LEUILEVALBP"/>
</dbReference>
<dbReference type="EMBL" id="JAZGJQ010000001">
    <property type="protein sequence ID" value="MEE6146572.1"/>
    <property type="molecule type" value="Genomic_DNA"/>
</dbReference>